<dbReference type="InterPro" id="IPR000683">
    <property type="entry name" value="Gfo/Idh/MocA-like_OxRdtase_N"/>
</dbReference>
<evidence type="ECO:0000259" key="2">
    <source>
        <dbReference type="Pfam" id="PF22725"/>
    </source>
</evidence>
<evidence type="ECO:0000313" key="3">
    <source>
        <dbReference type="EMBL" id="SEQ64262.1"/>
    </source>
</evidence>
<keyword evidence="4" id="KW-1185">Reference proteome</keyword>
<name>A0A1H9HPV1_9BACI</name>
<accession>A0A1H9HPV1</accession>
<feature type="domain" description="Gfo/Idh/MocA-like oxidoreductase N-terminal" evidence="1">
    <location>
        <begin position="2"/>
        <end position="118"/>
    </location>
</feature>
<dbReference type="EMBL" id="FOES01000020">
    <property type="protein sequence ID" value="SEQ64262.1"/>
    <property type="molecule type" value="Genomic_DNA"/>
</dbReference>
<proteinExistence type="predicted"/>
<dbReference type="STRING" id="571933.SAMN05216362_12030"/>
<dbReference type="OrthoDB" id="9815825at2"/>
<dbReference type="GO" id="GO:0000166">
    <property type="term" value="F:nucleotide binding"/>
    <property type="evidence" value="ECO:0007669"/>
    <property type="project" value="InterPro"/>
</dbReference>
<dbReference type="RefSeq" id="WP_091773852.1">
    <property type="nucleotide sequence ID" value="NZ_FOES01000020.1"/>
</dbReference>
<evidence type="ECO:0000313" key="4">
    <source>
        <dbReference type="Proteomes" id="UP000199427"/>
    </source>
</evidence>
<dbReference type="PANTHER" id="PTHR43054:SF1">
    <property type="entry name" value="SCYLLO-INOSITOL 2-DEHYDROGENASE (NADP(+)) IOLU"/>
    <property type="match status" value="1"/>
</dbReference>
<dbReference type="SUPFAM" id="SSF55347">
    <property type="entry name" value="Glyceraldehyde-3-phosphate dehydrogenase-like, C-terminal domain"/>
    <property type="match status" value="1"/>
</dbReference>
<dbReference type="Pfam" id="PF22725">
    <property type="entry name" value="GFO_IDH_MocA_C3"/>
    <property type="match status" value="1"/>
</dbReference>
<sequence length="321" mass="36928">MIRIGTIGTSQISSKLIEASRHVAGVSVNAVYSRDENRALEFAESNRITKSFSNLDHLLQDEDINCIYIASPNALHYEHVMKSLRHNKHVICEKPLFYKVEHFEEAYQLADEKGLFLFEAMRHLHSPNFFQLKEKVELIGHPSSVYLQRMRYSSKYDDYLNGKIPNVFSKEMGGGALLDLGVYPISLAVGLFGEPKEVQYFPVLLDNHVDGSGTLVMNYNNFNCVIMCSKTGTSYNHSEFVGEKGTMIIDQVAPISKIEFISQQEQIQLALNEDRPNMSYELEQFVHMIESRHEQSYYYYRDISYKTIKIVEQCLKHQSNV</sequence>
<gene>
    <name evidence="3" type="ORF">SAMN05216362_12030</name>
</gene>
<protein>
    <submittedName>
        <fullName evidence="3">Predicted dehydrogenase</fullName>
    </submittedName>
</protein>
<dbReference type="SUPFAM" id="SSF51735">
    <property type="entry name" value="NAD(P)-binding Rossmann-fold domains"/>
    <property type="match status" value="1"/>
</dbReference>
<dbReference type="PANTHER" id="PTHR43054">
    <property type="match status" value="1"/>
</dbReference>
<organism evidence="3 4">
    <name type="scientific">Piscibacillus halophilus</name>
    <dbReference type="NCBI Taxonomy" id="571933"/>
    <lineage>
        <taxon>Bacteria</taxon>
        <taxon>Bacillati</taxon>
        <taxon>Bacillota</taxon>
        <taxon>Bacilli</taxon>
        <taxon>Bacillales</taxon>
        <taxon>Bacillaceae</taxon>
        <taxon>Piscibacillus</taxon>
    </lineage>
</organism>
<dbReference type="Gene3D" id="3.30.360.10">
    <property type="entry name" value="Dihydrodipicolinate Reductase, domain 2"/>
    <property type="match status" value="1"/>
</dbReference>
<feature type="domain" description="GFO/IDH/MocA-like oxidoreductase" evidence="2">
    <location>
        <begin position="151"/>
        <end position="247"/>
    </location>
</feature>
<reference evidence="3 4" key="1">
    <citation type="submission" date="2016-10" db="EMBL/GenBank/DDBJ databases">
        <authorList>
            <person name="de Groot N.N."/>
        </authorList>
    </citation>
    <scope>NUCLEOTIDE SEQUENCE [LARGE SCALE GENOMIC DNA]</scope>
    <source>
        <strain evidence="3 4">DSM 21633</strain>
    </source>
</reference>
<dbReference type="Gene3D" id="3.40.50.720">
    <property type="entry name" value="NAD(P)-binding Rossmann-like Domain"/>
    <property type="match status" value="1"/>
</dbReference>
<dbReference type="Proteomes" id="UP000199427">
    <property type="component" value="Unassembled WGS sequence"/>
</dbReference>
<dbReference type="Pfam" id="PF01408">
    <property type="entry name" value="GFO_IDH_MocA"/>
    <property type="match status" value="1"/>
</dbReference>
<dbReference type="AlphaFoldDB" id="A0A1H9HPV1"/>
<dbReference type="InterPro" id="IPR036291">
    <property type="entry name" value="NAD(P)-bd_dom_sf"/>
</dbReference>
<dbReference type="InterPro" id="IPR055170">
    <property type="entry name" value="GFO_IDH_MocA-like_dom"/>
</dbReference>
<evidence type="ECO:0000259" key="1">
    <source>
        <dbReference type="Pfam" id="PF01408"/>
    </source>
</evidence>